<dbReference type="EMBL" id="NBTZ01000009">
    <property type="protein sequence ID" value="OTP79507.1"/>
    <property type="molecule type" value="Genomic_DNA"/>
</dbReference>
<dbReference type="InterPro" id="IPR057700">
    <property type="entry name" value="DUF7940"/>
</dbReference>
<name>A0A242N775_CABSO</name>
<keyword evidence="1" id="KW-1133">Transmembrane helix</keyword>
<comment type="caution">
    <text evidence="2">The sequence shown here is derived from an EMBL/GenBank/DDBJ whole genome shotgun (WGS) entry which is preliminary data.</text>
</comment>
<protein>
    <submittedName>
        <fullName evidence="2">Uncharacterized protein</fullName>
    </submittedName>
</protein>
<feature type="transmembrane region" description="Helical" evidence="1">
    <location>
        <begin position="50"/>
        <end position="69"/>
    </location>
</feature>
<organism evidence="2 3">
    <name type="scientific">Caballeronia sordidicola</name>
    <name type="common">Burkholderia sordidicola</name>
    <dbReference type="NCBI Taxonomy" id="196367"/>
    <lineage>
        <taxon>Bacteria</taxon>
        <taxon>Pseudomonadati</taxon>
        <taxon>Pseudomonadota</taxon>
        <taxon>Betaproteobacteria</taxon>
        <taxon>Burkholderiales</taxon>
        <taxon>Burkholderiaceae</taxon>
        <taxon>Caballeronia</taxon>
    </lineage>
</organism>
<reference evidence="2 3" key="1">
    <citation type="submission" date="2017-03" db="EMBL/GenBank/DDBJ databases">
        <title>Genome analysis of strain PAMC 26577.</title>
        <authorList>
            <person name="Oh H.-M."/>
            <person name="Yang J.-A."/>
        </authorList>
    </citation>
    <scope>NUCLEOTIDE SEQUENCE [LARGE SCALE GENOMIC DNA]</scope>
    <source>
        <strain evidence="2 3">PAMC 26577</strain>
    </source>
</reference>
<keyword evidence="1" id="KW-0812">Transmembrane</keyword>
<proteinExistence type="predicted"/>
<dbReference type="AlphaFoldDB" id="A0A242N775"/>
<evidence type="ECO:0000256" key="1">
    <source>
        <dbReference type="SAM" id="Phobius"/>
    </source>
</evidence>
<keyword evidence="1" id="KW-0472">Membrane</keyword>
<accession>A0A242N775</accession>
<evidence type="ECO:0000313" key="3">
    <source>
        <dbReference type="Proteomes" id="UP000195221"/>
    </source>
</evidence>
<dbReference type="Proteomes" id="UP000195221">
    <property type="component" value="Unassembled WGS sequence"/>
</dbReference>
<evidence type="ECO:0000313" key="2">
    <source>
        <dbReference type="EMBL" id="OTP79507.1"/>
    </source>
</evidence>
<sequence length="92" mass="10013">MSIRFEFVGKARTVLLKSWASRFGMLATFFGALAQFQDQLPMVQAYIPKNVFGLLTIACSVAVPLARIVKQYELRDATGAANPQPVAPAAPQ</sequence>
<dbReference type="Pfam" id="PF25612">
    <property type="entry name" value="DUF7940"/>
    <property type="match status" value="1"/>
</dbReference>
<gene>
    <name evidence="2" type="ORF">PAMC26577_01170</name>
</gene>
<dbReference type="RefSeq" id="WP_075357954.1">
    <property type="nucleotide sequence ID" value="NZ_MSRG01000020.1"/>
</dbReference>